<sequence length="395" mass="43230">MPIAPAPGDPAAHDGFDDAAWTARELSAWLGLVYQGPSEATPWAGFLEAVRARLDARFTTLVLRNPGGARHGLIINASAHGPLLPGEPSYSEQFYALCPFLDQPPGQVFTADRLFGETAWRAHDFYRQYLQPLDLRYILGANLRGERGVECAFFVSRAHGGRDFDAAERAQVATLLPHLQRAVELHAAFDVLDAERALYAGTVDRLDVGTAIVGEDGRVIKRNRIAERLIEQQDGLCVRHERLHASCPLDERRLQKALQAALEHFRAGALARIEATTLSRPGGAMPLSVLLRPLAPYRGAEDRRHRPAVAVFVRDPASSPQTSRDMLHRLFRLTPMETEIALLLVDGLTLDEAAAATGITKNTARAHLRGIFAKTGATRQAVLVKTLLNSVVSMA</sequence>
<dbReference type="RefSeq" id="WP_059729348.1">
    <property type="nucleotide sequence ID" value="NZ_LOYH01000040.1"/>
</dbReference>
<dbReference type="EMBL" id="LOYH01000040">
    <property type="protein sequence ID" value="KVK84059.1"/>
    <property type="molecule type" value="Genomic_DNA"/>
</dbReference>
<comment type="caution">
    <text evidence="2">The sequence shown here is derived from an EMBL/GenBank/DDBJ whole genome shotgun (WGS) entry which is preliminary data.</text>
</comment>
<evidence type="ECO:0000313" key="3">
    <source>
        <dbReference type="Proteomes" id="UP000069001"/>
    </source>
</evidence>
<dbReference type="Gene3D" id="1.10.10.10">
    <property type="entry name" value="Winged helix-like DNA-binding domain superfamily/Winged helix DNA-binding domain"/>
    <property type="match status" value="1"/>
</dbReference>
<feature type="domain" description="HTH luxR-type" evidence="1">
    <location>
        <begin position="330"/>
        <end position="387"/>
    </location>
</feature>
<proteinExistence type="predicted"/>
<evidence type="ECO:0000313" key="2">
    <source>
        <dbReference type="EMBL" id="KVK84059.1"/>
    </source>
</evidence>
<organism evidence="2 3">
    <name type="scientific">Burkholderia cepacia</name>
    <name type="common">Pseudomonas cepacia</name>
    <dbReference type="NCBI Taxonomy" id="292"/>
    <lineage>
        <taxon>Bacteria</taxon>
        <taxon>Pseudomonadati</taxon>
        <taxon>Pseudomonadota</taxon>
        <taxon>Betaproteobacteria</taxon>
        <taxon>Burkholderiales</taxon>
        <taxon>Burkholderiaceae</taxon>
        <taxon>Burkholderia</taxon>
        <taxon>Burkholderia cepacia complex</taxon>
    </lineage>
</organism>
<accession>A0A104D7T2</accession>
<name>A0A104D7T2_BURCE</name>
<dbReference type="InterPro" id="IPR000792">
    <property type="entry name" value="Tscrpt_reg_LuxR_C"/>
</dbReference>
<dbReference type="GO" id="GO:0006355">
    <property type="term" value="P:regulation of DNA-templated transcription"/>
    <property type="evidence" value="ECO:0007669"/>
    <property type="project" value="InterPro"/>
</dbReference>
<dbReference type="AlphaFoldDB" id="A0A104D7T2"/>
<dbReference type="SUPFAM" id="SSF46894">
    <property type="entry name" value="C-terminal effector domain of the bipartite response regulators"/>
    <property type="match status" value="1"/>
</dbReference>
<dbReference type="InterPro" id="IPR036388">
    <property type="entry name" value="WH-like_DNA-bd_sf"/>
</dbReference>
<gene>
    <name evidence="2" type="ORF">WS90_00900</name>
</gene>
<evidence type="ECO:0000259" key="1">
    <source>
        <dbReference type="SMART" id="SM00421"/>
    </source>
</evidence>
<dbReference type="InterPro" id="IPR016032">
    <property type="entry name" value="Sig_transdc_resp-reg_C-effctor"/>
</dbReference>
<reference evidence="2 3" key="1">
    <citation type="submission" date="2015-11" db="EMBL/GenBank/DDBJ databases">
        <title>Expanding the genomic diversity of Burkholderia species for the development of highly accurate diagnostics.</title>
        <authorList>
            <person name="Sahl J."/>
            <person name="Keim P."/>
            <person name="Wagner D."/>
        </authorList>
    </citation>
    <scope>NUCLEOTIDE SEQUENCE [LARGE SCALE GENOMIC DNA]</scope>
    <source>
        <strain evidence="2 3">MSMB1302</strain>
    </source>
</reference>
<dbReference type="Proteomes" id="UP000069001">
    <property type="component" value="Unassembled WGS sequence"/>
</dbReference>
<dbReference type="GO" id="GO:0003677">
    <property type="term" value="F:DNA binding"/>
    <property type="evidence" value="ECO:0007669"/>
    <property type="project" value="InterPro"/>
</dbReference>
<protein>
    <submittedName>
        <fullName evidence="2">Helix-turn-helix transcriptional regulator</fullName>
    </submittedName>
</protein>
<dbReference type="SMART" id="SM00421">
    <property type="entry name" value="HTH_LUXR"/>
    <property type="match status" value="1"/>
</dbReference>